<evidence type="ECO:0000313" key="2">
    <source>
        <dbReference type="Proteomes" id="UP000072353"/>
    </source>
</evidence>
<dbReference type="EMBL" id="FILL01000013">
    <property type="protein sequence ID" value="CYX63654.1"/>
    <property type="molecule type" value="Genomic_DNA"/>
</dbReference>
<proteinExistence type="predicted"/>
<dbReference type="RefSeq" id="WP_044776305.1">
    <property type="nucleotide sequence ID" value="NZ_CEKE01000021.1"/>
</dbReference>
<dbReference type="Proteomes" id="UP000072353">
    <property type="component" value="Unassembled WGS sequence"/>
</dbReference>
<reference evidence="1 2" key="1">
    <citation type="submission" date="2016-02" db="EMBL/GenBank/DDBJ databases">
        <authorList>
            <consortium name="Pathogen Informatics"/>
        </authorList>
    </citation>
    <scope>NUCLEOTIDE SEQUENCE [LARGE SCALE GENOMIC DNA]</scope>
    <source>
        <strain evidence="1 2">SS975</strain>
    </source>
</reference>
<dbReference type="AlphaFoldDB" id="A0AB33UFH5"/>
<evidence type="ECO:0000313" key="1">
    <source>
        <dbReference type="EMBL" id="CYX63654.1"/>
    </source>
</evidence>
<organism evidence="1 2">
    <name type="scientific">Streptococcus suis</name>
    <dbReference type="NCBI Taxonomy" id="1307"/>
    <lineage>
        <taxon>Bacteria</taxon>
        <taxon>Bacillati</taxon>
        <taxon>Bacillota</taxon>
        <taxon>Bacilli</taxon>
        <taxon>Lactobacillales</taxon>
        <taxon>Streptococcaceae</taxon>
        <taxon>Streptococcus</taxon>
    </lineage>
</organism>
<name>A0AB33UFH5_STRSU</name>
<accession>A0AB33UFH5</accession>
<protein>
    <submittedName>
        <fullName evidence="1">Uncharacterized protein</fullName>
    </submittedName>
</protein>
<comment type="caution">
    <text evidence="1">The sequence shown here is derived from an EMBL/GenBank/DDBJ whole genome shotgun (WGS) entry which is preliminary data.</text>
</comment>
<gene>
    <name evidence="1" type="ORF">ERS132521_01524</name>
</gene>
<sequence>MIRRHAFDKKSPKIASSRKATGVDYAIWVQNCELADDELAGLLEIEERYIKRMRKLDWIPGESIRMRIDELILTRRV</sequence>